<gene>
    <name evidence="2" type="ORF">M0812_22765</name>
    <name evidence="3" type="ORF">M0813_17731</name>
</gene>
<proteinExistence type="predicted"/>
<reference evidence="3" key="1">
    <citation type="submission" date="2022-08" db="EMBL/GenBank/DDBJ databases">
        <title>Novel sulfate-reducing endosymbionts in the free-living metamonad Anaeramoeba.</title>
        <authorList>
            <person name="Jerlstrom-Hultqvist J."/>
            <person name="Cepicka I."/>
            <person name="Gallot-Lavallee L."/>
            <person name="Salas-Leiva D."/>
            <person name="Curtis B.A."/>
            <person name="Zahonova K."/>
            <person name="Pipaliya S."/>
            <person name="Dacks J."/>
            <person name="Roger A.J."/>
        </authorList>
    </citation>
    <scope>NUCLEOTIDE SEQUENCE</scope>
    <source>
        <strain evidence="3">Schooner1</strain>
    </source>
</reference>
<evidence type="ECO:0000313" key="5">
    <source>
        <dbReference type="Proteomes" id="UP001150062"/>
    </source>
</evidence>
<dbReference type="EMBL" id="JANTQA010000047">
    <property type="protein sequence ID" value="KAJ3433796.1"/>
    <property type="molecule type" value="Genomic_DNA"/>
</dbReference>
<evidence type="ECO:0000256" key="1">
    <source>
        <dbReference type="SAM" id="SignalP"/>
    </source>
</evidence>
<dbReference type="Proteomes" id="UP001150062">
    <property type="component" value="Unassembled WGS sequence"/>
</dbReference>
<name>A0AAV7YYJ8_9EUKA</name>
<sequence length="164" mass="18480">MKYLLILFSITILFSLVSSQKCECPGNECDNYGGTYPQCLCYCNEHVKDYKAGDYVTCAYTPNEMDSYCGICGPDTTPEEPFVGHLEKPSPNDDSDVRFKYYMCICPNGCDVNYLGTLDECKSFRDSRTDFFLNGIENFVYNPSGPFMNGECKCCGHVDPCVHQ</sequence>
<dbReference type="Proteomes" id="UP001146793">
    <property type="component" value="Unassembled WGS sequence"/>
</dbReference>
<protein>
    <submittedName>
        <fullName evidence="2">Uncharacterized protein</fullName>
    </submittedName>
</protein>
<accession>A0AAV7YYJ8</accession>
<evidence type="ECO:0000313" key="2">
    <source>
        <dbReference type="EMBL" id="KAJ3433796.1"/>
    </source>
</evidence>
<evidence type="ECO:0000313" key="4">
    <source>
        <dbReference type="Proteomes" id="UP001146793"/>
    </source>
</evidence>
<dbReference type="EMBL" id="JAOAOG010000114">
    <property type="protein sequence ID" value="KAJ6248393.1"/>
    <property type="molecule type" value="Genomic_DNA"/>
</dbReference>
<reference evidence="2" key="2">
    <citation type="submission" date="2022-08" db="EMBL/GenBank/DDBJ databases">
        <title>Novel sulphate-reducing endosymbionts in the free-living metamonad Anaeramoeba.</title>
        <authorList>
            <person name="Jerlstrom-Hultqvist J."/>
            <person name="Cepicka I."/>
            <person name="Gallot-Lavallee L."/>
            <person name="Salas-Leiva D."/>
            <person name="Curtis B.A."/>
            <person name="Zahonova K."/>
            <person name="Pipaliya S."/>
            <person name="Dacks J."/>
            <person name="Roger A.J."/>
        </authorList>
    </citation>
    <scope>NUCLEOTIDE SEQUENCE</scope>
    <source>
        <strain evidence="2">Busselton2</strain>
    </source>
</reference>
<evidence type="ECO:0000313" key="3">
    <source>
        <dbReference type="EMBL" id="KAJ6248393.1"/>
    </source>
</evidence>
<comment type="caution">
    <text evidence="2">The sequence shown here is derived from an EMBL/GenBank/DDBJ whole genome shotgun (WGS) entry which is preliminary data.</text>
</comment>
<feature type="chain" id="PRO_5043888443" evidence="1">
    <location>
        <begin position="20"/>
        <end position="164"/>
    </location>
</feature>
<keyword evidence="1" id="KW-0732">Signal</keyword>
<feature type="signal peptide" evidence="1">
    <location>
        <begin position="1"/>
        <end position="19"/>
    </location>
</feature>
<organism evidence="2 4">
    <name type="scientific">Anaeramoeba flamelloides</name>
    <dbReference type="NCBI Taxonomy" id="1746091"/>
    <lineage>
        <taxon>Eukaryota</taxon>
        <taxon>Metamonada</taxon>
        <taxon>Anaeramoebidae</taxon>
        <taxon>Anaeramoeba</taxon>
    </lineage>
</organism>
<keyword evidence="5" id="KW-1185">Reference proteome</keyword>
<dbReference type="AlphaFoldDB" id="A0AAV7YYJ8"/>